<name>A0A494XMU3_9BACL</name>
<evidence type="ECO:0000313" key="1">
    <source>
        <dbReference type="EMBL" id="RKP50016.1"/>
    </source>
</evidence>
<comment type="caution">
    <text evidence="1">The sequence shown here is derived from an EMBL/GenBank/DDBJ whole genome shotgun (WGS) entry which is preliminary data.</text>
</comment>
<gene>
    <name evidence="1" type="ORF">D7Z26_19565</name>
</gene>
<dbReference type="OrthoDB" id="2679089at2"/>
<sequence length="96" mass="10956">MSLALHLAYQFIQHELHSLAHTHLSVRIHKSSFIIYSIESDQIANRAILTPFPGNEYVLSIASPRGRWQLIPYAGQLSEQMSILTGKLAFSLTRWH</sequence>
<proteinExistence type="predicted"/>
<protein>
    <submittedName>
        <fullName evidence="1">Uncharacterized protein</fullName>
    </submittedName>
</protein>
<reference evidence="1 2" key="1">
    <citation type="submission" date="2018-10" db="EMBL/GenBank/DDBJ databases">
        <title>Cohnella sp. M2MS4P-1, whole genome shotgun sequence.</title>
        <authorList>
            <person name="Tuo L."/>
        </authorList>
    </citation>
    <scope>NUCLEOTIDE SEQUENCE [LARGE SCALE GENOMIC DNA]</scope>
    <source>
        <strain evidence="1 2">M2MS4P-1</strain>
    </source>
</reference>
<dbReference type="Proteomes" id="UP000282076">
    <property type="component" value="Unassembled WGS sequence"/>
</dbReference>
<evidence type="ECO:0000313" key="2">
    <source>
        <dbReference type="Proteomes" id="UP000282076"/>
    </source>
</evidence>
<accession>A0A494XMU3</accession>
<dbReference type="EMBL" id="RBZM01000008">
    <property type="protein sequence ID" value="RKP50016.1"/>
    <property type="molecule type" value="Genomic_DNA"/>
</dbReference>
<organism evidence="1 2">
    <name type="scientific">Cohnella endophytica</name>
    <dbReference type="NCBI Taxonomy" id="2419778"/>
    <lineage>
        <taxon>Bacteria</taxon>
        <taxon>Bacillati</taxon>
        <taxon>Bacillota</taxon>
        <taxon>Bacilli</taxon>
        <taxon>Bacillales</taxon>
        <taxon>Paenibacillaceae</taxon>
        <taxon>Cohnella</taxon>
    </lineage>
</organism>
<dbReference type="RefSeq" id="WP_120978700.1">
    <property type="nucleotide sequence ID" value="NZ_RBZM01000008.1"/>
</dbReference>
<dbReference type="AlphaFoldDB" id="A0A494XMU3"/>
<keyword evidence="2" id="KW-1185">Reference proteome</keyword>